<dbReference type="RefSeq" id="WP_253716962.1">
    <property type="nucleotide sequence ID" value="NZ_CP051522.1"/>
</dbReference>
<evidence type="ECO:0000313" key="2">
    <source>
        <dbReference type="Proteomes" id="UP001056981"/>
    </source>
</evidence>
<proteinExistence type="predicted"/>
<dbReference type="Proteomes" id="UP001056981">
    <property type="component" value="Chromosome"/>
</dbReference>
<reference evidence="1" key="1">
    <citation type="submission" date="2020-04" db="EMBL/GenBank/DDBJ databases">
        <title>Comparative genomics of oral phylogroup-2 Treponema strains.</title>
        <authorList>
            <person name="Zeng H."/>
            <person name="Chan Y.K."/>
            <person name="Watt R.M."/>
        </authorList>
    </citation>
    <scope>NUCLEOTIDE SEQUENCE</scope>
    <source>
        <strain evidence="1">OMZ 905</strain>
    </source>
</reference>
<gene>
    <name evidence="1" type="ORF">E4N86_00205</name>
</gene>
<evidence type="ECO:0000313" key="1">
    <source>
        <dbReference type="EMBL" id="UTC99211.1"/>
    </source>
</evidence>
<accession>A0A9Q9BDW1</accession>
<sequence length="78" mass="8931">MSNIAYSYFNQLDTLELPDLEILSKRINTLIFYKKKTNASSIESGLSFFDSIKGSVKREIDTAKELSEALDEKYAYSH</sequence>
<name>A0A9Q9BDW1_TREDN</name>
<dbReference type="AlphaFoldDB" id="A0A9Q9BDW1"/>
<organism evidence="1 2">
    <name type="scientific">Treponema denticola</name>
    <dbReference type="NCBI Taxonomy" id="158"/>
    <lineage>
        <taxon>Bacteria</taxon>
        <taxon>Pseudomonadati</taxon>
        <taxon>Spirochaetota</taxon>
        <taxon>Spirochaetia</taxon>
        <taxon>Spirochaetales</taxon>
        <taxon>Treponemataceae</taxon>
        <taxon>Treponema</taxon>
    </lineage>
</organism>
<dbReference type="EMBL" id="CP051635">
    <property type="protein sequence ID" value="UTC99211.1"/>
    <property type="molecule type" value="Genomic_DNA"/>
</dbReference>
<protein>
    <submittedName>
        <fullName evidence="1">Uncharacterized protein</fullName>
    </submittedName>
</protein>